<evidence type="ECO:0000256" key="3">
    <source>
        <dbReference type="ARBA" id="ARBA00022989"/>
    </source>
</evidence>
<evidence type="ECO:0000256" key="6">
    <source>
        <dbReference type="SAM" id="SignalP"/>
    </source>
</evidence>
<evidence type="ECO:0000256" key="5">
    <source>
        <dbReference type="SAM" id="Phobius"/>
    </source>
</evidence>
<dbReference type="InterPro" id="IPR007829">
    <property type="entry name" value="TM2"/>
</dbReference>
<protein>
    <submittedName>
        <fullName evidence="8">TM2 domain-containing protein 3-like</fullName>
    </submittedName>
</protein>
<dbReference type="AlphaFoldDB" id="A0AAV7KN70"/>
<keyword evidence="6" id="KW-0732">Signal</keyword>
<evidence type="ECO:0000313" key="8">
    <source>
        <dbReference type="EMBL" id="KAI6661339.1"/>
    </source>
</evidence>
<keyword evidence="2 5" id="KW-0812">Transmembrane</keyword>
<comment type="subcellular location">
    <subcellularLocation>
        <location evidence="1">Membrane</location>
        <topology evidence="1">Multi-pass membrane protein</topology>
    </subcellularLocation>
</comment>
<feature type="domain" description="TM2" evidence="7">
    <location>
        <begin position="93"/>
        <end position="138"/>
    </location>
</feature>
<name>A0AAV7KN70_9METZ</name>
<feature type="transmembrane region" description="Helical" evidence="5">
    <location>
        <begin position="122"/>
        <end position="142"/>
    </location>
</feature>
<dbReference type="EMBL" id="JAKMXF010000014">
    <property type="protein sequence ID" value="KAI6661339.1"/>
    <property type="molecule type" value="Genomic_DNA"/>
</dbReference>
<evidence type="ECO:0000256" key="2">
    <source>
        <dbReference type="ARBA" id="ARBA00022692"/>
    </source>
</evidence>
<feature type="signal peptide" evidence="6">
    <location>
        <begin position="1"/>
        <end position="24"/>
    </location>
</feature>
<evidence type="ECO:0000256" key="1">
    <source>
        <dbReference type="ARBA" id="ARBA00004141"/>
    </source>
</evidence>
<keyword evidence="3 5" id="KW-1133">Transmembrane helix</keyword>
<organism evidence="8 9">
    <name type="scientific">Oopsacas minuta</name>
    <dbReference type="NCBI Taxonomy" id="111878"/>
    <lineage>
        <taxon>Eukaryota</taxon>
        <taxon>Metazoa</taxon>
        <taxon>Porifera</taxon>
        <taxon>Hexactinellida</taxon>
        <taxon>Hexasterophora</taxon>
        <taxon>Lyssacinosida</taxon>
        <taxon>Leucopsacidae</taxon>
        <taxon>Oopsacas</taxon>
    </lineage>
</organism>
<accession>A0AAV7KN70</accession>
<evidence type="ECO:0000256" key="4">
    <source>
        <dbReference type="ARBA" id="ARBA00023136"/>
    </source>
</evidence>
<proteinExistence type="predicted"/>
<dbReference type="Pfam" id="PF05154">
    <property type="entry name" value="TM2"/>
    <property type="match status" value="1"/>
</dbReference>
<keyword evidence="9" id="KW-1185">Reference proteome</keyword>
<comment type="caution">
    <text evidence="8">The sequence shown here is derived from an EMBL/GenBank/DDBJ whole genome shotgun (WGS) entry which is preliminary data.</text>
</comment>
<keyword evidence="4 5" id="KW-0472">Membrane</keyword>
<sequence>MHIIHISFFLLLTLFIVYSQSADCDTDQNCTSTLLNFNASNQSVKCLANRCTCEDATCFIFNSNTSNSTDSCVLNTQCYQYSFSLGHCESTARNRLTALLLQIFIGVLGAANFYIGRIDLGIGQLFLFMVLLIFPLIGEILHCGLESSLKSNSDSEGKKLSWVMAIIVVLCISLFVFSIVSSWWIADVVIFAINTRTDLNGCILS</sequence>
<dbReference type="Proteomes" id="UP001165289">
    <property type="component" value="Unassembled WGS sequence"/>
</dbReference>
<evidence type="ECO:0000313" key="9">
    <source>
        <dbReference type="Proteomes" id="UP001165289"/>
    </source>
</evidence>
<gene>
    <name evidence="8" type="ORF">LOD99_10006</name>
</gene>
<feature type="transmembrane region" description="Helical" evidence="5">
    <location>
        <begin position="162"/>
        <end position="186"/>
    </location>
</feature>
<feature type="transmembrane region" description="Helical" evidence="5">
    <location>
        <begin position="96"/>
        <end position="115"/>
    </location>
</feature>
<reference evidence="8 9" key="1">
    <citation type="journal article" date="2023" name="BMC Biol.">
        <title>The compact genome of the sponge Oopsacas minuta (Hexactinellida) is lacking key metazoan core genes.</title>
        <authorList>
            <person name="Santini S."/>
            <person name="Schenkelaars Q."/>
            <person name="Jourda C."/>
            <person name="Duchesne M."/>
            <person name="Belahbib H."/>
            <person name="Rocher C."/>
            <person name="Selva M."/>
            <person name="Riesgo A."/>
            <person name="Vervoort M."/>
            <person name="Leys S.P."/>
            <person name="Kodjabachian L."/>
            <person name="Le Bivic A."/>
            <person name="Borchiellini C."/>
            <person name="Claverie J.M."/>
            <person name="Renard E."/>
        </authorList>
    </citation>
    <scope>NUCLEOTIDE SEQUENCE [LARGE SCALE GENOMIC DNA]</scope>
    <source>
        <strain evidence="8">SPO-2</strain>
    </source>
</reference>
<dbReference type="GO" id="GO:0016020">
    <property type="term" value="C:membrane"/>
    <property type="evidence" value="ECO:0007669"/>
    <property type="project" value="UniProtKB-SubCell"/>
</dbReference>
<feature type="chain" id="PRO_5043888347" evidence="6">
    <location>
        <begin position="25"/>
        <end position="205"/>
    </location>
</feature>
<evidence type="ECO:0000259" key="7">
    <source>
        <dbReference type="Pfam" id="PF05154"/>
    </source>
</evidence>